<dbReference type="InterPro" id="IPR001633">
    <property type="entry name" value="EAL_dom"/>
</dbReference>
<dbReference type="PANTHER" id="PTHR33121">
    <property type="entry name" value="CYCLIC DI-GMP PHOSPHODIESTERASE PDEF"/>
    <property type="match status" value="1"/>
</dbReference>
<keyword evidence="5" id="KW-1185">Reference proteome</keyword>
<dbReference type="CDD" id="cd01948">
    <property type="entry name" value="EAL"/>
    <property type="match status" value="1"/>
</dbReference>
<dbReference type="PANTHER" id="PTHR33121:SF32">
    <property type="entry name" value="RNASE E SPECIFICITY FACTOR CSRD"/>
    <property type="match status" value="1"/>
</dbReference>
<dbReference type="SMART" id="SM00267">
    <property type="entry name" value="GGDEF"/>
    <property type="match status" value="1"/>
</dbReference>
<dbReference type="SMART" id="SM00052">
    <property type="entry name" value="EAL"/>
    <property type="match status" value="1"/>
</dbReference>
<dbReference type="Gene3D" id="3.20.20.450">
    <property type="entry name" value="EAL domain"/>
    <property type="match status" value="1"/>
</dbReference>
<proteinExistence type="predicted"/>
<keyword evidence="1" id="KW-0812">Transmembrane</keyword>
<dbReference type="EMBL" id="JAKIKU010000007">
    <property type="protein sequence ID" value="MCL1046349.1"/>
    <property type="molecule type" value="Genomic_DNA"/>
</dbReference>
<comment type="caution">
    <text evidence="4">The sequence shown here is derived from an EMBL/GenBank/DDBJ whole genome shotgun (WGS) entry which is preliminary data.</text>
</comment>
<feature type="domain" description="EAL" evidence="2">
    <location>
        <begin position="395"/>
        <end position="628"/>
    </location>
</feature>
<dbReference type="SUPFAM" id="SSF141868">
    <property type="entry name" value="EAL domain-like"/>
    <property type="match status" value="1"/>
</dbReference>
<feature type="transmembrane region" description="Helical" evidence="1">
    <location>
        <begin position="130"/>
        <end position="149"/>
    </location>
</feature>
<dbReference type="NCBIfam" id="NF008281">
    <property type="entry name" value="PRK11059.1"/>
    <property type="match status" value="1"/>
</dbReference>
<feature type="transmembrane region" description="Helical" evidence="1">
    <location>
        <begin position="12"/>
        <end position="35"/>
    </location>
</feature>
<evidence type="ECO:0000259" key="3">
    <source>
        <dbReference type="PROSITE" id="PS50887"/>
    </source>
</evidence>
<dbReference type="InterPro" id="IPR029787">
    <property type="entry name" value="Nucleotide_cyclase"/>
</dbReference>
<sequence>MKLTKILTTKLTSFWLLSLTAVGAIFFIGALVSFVQLTYKFQQQKVTQLETMLVQHYQPDSHWDLHAWLPPILIAYNANSFKLTQGDDIVFEYYSPTPQNNPTIYKHIIDPKADTAMELKLPQPYLLHQLGWYELLIMLVSLVAIGLFVRYGLRWFTHELDGVEQIAQRSKLVLDGKHAEALSAAGNGRPRLINRAMTKLLEQLQDAQKERGRFDQFIRSKTFLDPSTRIGNRIFFENRLEALTHHNCMIAHGAVMLINFDDLDLLQQQEGDEVINEQLNDLVQAISTLLQPYEDVVFARYDFNQFAIVVPQASLAEADTLANKLLKLGISQLKNQSDTQDNYVHLGAAFYKAGDMQEQVLEEVDMALKAAQLQRTNNWFMYDKGAVDKEIAKGSVRWRSFLENTLVNRRFVAITENVIDSDGHACHKEVFSRAIDNQGNEIRATLFIPMANKCGLMPQIERQLIETVLFELMAHNKDSFSINLSYDSLTSRAFIRWLRTTLMEQRHLASRLIFEVSEDIVVKHQQDLMENLNLLRKIGARLCVDHVGLQVVGTHYIQECHFDLVKLHRSIIHQIHLKSENQLFIRSLIGGLYRAEVQVFAEGVSRFEDWQTLKILGVSAAQGDYFNQ</sequence>
<evidence type="ECO:0000313" key="5">
    <source>
        <dbReference type="Proteomes" id="UP001202134"/>
    </source>
</evidence>
<dbReference type="Gene3D" id="3.30.70.270">
    <property type="match status" value="1"/>
</dbReference>
<dbReference type="Proteomes" id="UP001202134">
    <property type="component" value="Unassembled WGS sequence"/>
</dbReference>
<dbReference type="InterPro" id="IPR035919">
    <property type="entry name" value="EAL_sf"/>
</dbReference>
<dbReference type="InterPro" id="IPR000160">
    <property type="entry name" value="GGDEF_dom"/>
</dbReference>
<evidence type="ECO:0000313" key="4">
    <source>
        <dbReference type="EMBL" id="MCL1046349.1"/>
    </source>
</evidence>
<name>A0ABT0KRX6_9GAMM</name>
<evidence type="ECO:0000256" key="1">
    <source>
        <dbReference type="SAM" id="Phobius"/>
    </source>
</evidence>
<dbReference type="PROSITE" id="PS50887">
    <property type="entry name" value="GGDEF"/>
    <property type="match status" value="1"/>
</dbReference>
<organism evidence="4 5">
    <name type="scientific">Shewanella electrodiphila</name>
    <dbReference type="NCBI Taxonomy" id="934143"/>
    <lineage>
        <taxon>Bacteria</taxon>
        <taxon>Pseudomonadati</taxon>
        <taxon>Pseudomonadota</taxon>
        <taxon>Gammaproteobacteria</taxon>
        <taxon>Alteromonadales</taxon>
        <taxon>Shewanellaceae</taxon>
        <taxon>Shewanella</taxon>
    </lineage>
</organism>
<dbReference type="Pfam" id="PF00990">
    <property type="entry name" value="GGDEF"/>
    <property type="match status" value="1"/>
</dbReference>
<dbReference type="InterPro" id="IPR043128">
    <property type="entry name" value="Rev_trsase/Diguanyl_cyclase"/>
</dbReference>
<feature type="domain" description="GGDEF" evidence="3">
    <location>
        <begin position="251"/>
        <end position="384"/>
    </location>
</feature>
<reference evidence="4 5" key="1">
    <citation type="submission" date="2022-01" db="EMBL/GenBank/DDBJ databases">
        <title>Whole genome-based taxonomy of the Shewanellaceae.</title>
        <authorList>
            <person name="Martin-Rodriguez A.J."/>
        </authorList>
    </citation>
    <scope>NUCLEOTIDE SEQUENCE [LARGE SCALE GENOMIC DNA]</scope>
    <source>
        <strain evidence="4 5">DSM 24955</strain>
    </source>
</reference>
<gene>
    <name evidence="4" type="primary">csrD</name>
    <name evidence="4" type="ORF">L2737_13615</name>
</gene>
<dbReference type="RefSeq" id="WP_248956050.1">
    <property type="nucleotide sequence ID" value="NZ_JAKIKU010000007.1"/>
</dbReference>
<dbReference type="InterPro" id="IPR050706">
    <property type="entry name" value="Cyclic-di-GMP_PDE-like"/>
</dbReference>
<dbReference type="Pfam" id="PF00563">
    <property type="entry name" value="EAL"/>
    <property type="match status" value="1"/>
</dbReference>
<evidence type="ECO:0000259" key="2">
    <source>
        <dbReference type="PROSITE" id="PS50883"/>
    </source>
</evidence>
<keyword evidence="1" id="KW-1133">Transmembrane helix</keyword>
<accession>A0ABT0KRX6</accession>
<dbReference type="PROSITE" id="PS50883">
    <property type="entry name" value="EAL"/>
    <property type="match status" value="1"/>
</dbReference>
<dbReference type="SUPFAM" id="SSF55073">
    <property type="entry name" value="Nucleotide cyclase"/>
    <property type="match status" value="1"/>
</dbReference>
<keyword evidence="1" id="KW-0472">Membrane</keyword>
<protein>
    <submittedName>
        <fullName evidence="4">RNase E specificity factor CsrD</fullName>
    </submittedName>
</protein>